<evidence type="ECO:0000259" key="2">
    <source>
        <dbReference type="Pfam" id="PF13739"/>
    </source>
</evidence>
<name>A0ABM5N4V8_EMTOG</name>
<keyword evidence="4" id="KW-1185">Reference proteome</keyword>
<dbReference type="RefSeq" id="WP_015030155.1">
    <property type="nucleotide sequence ID" value="NC_018748.1"/>
</dbReference>
<dbReference type="InterPro" id="IPR025303">
    <property type="entry name" value="PdaC"/>
</dbReference>
<evidence type="ECO:0000259" key="1">
    <source>
        <dbReference type="Pfam" id="PF11738"/>
    </source>
</evidence>
<dbReference type="InterPro" id="IPR021729">
    <property type="entry name" value="DUF3298"/>
</dbReference>
<dbReference type="InterPro" id="IPR037126">
    <property type="entry name" value="PdaC/RsiV-like_sf"/>
</dbReference>
<dbReference type="EMBL" id="CP002961">
    <property type="protein sequence ID" value="AFK04461.1"/>
    <property type="molecule type" value="Genomic_DNA"/>
</dbReference>
<proteinExistence type="predicted"/>
<dbReference type="Gene3D" id="3.30.565.40">
    <property type="entry name" value="Fervidobacterium nodosum Rt17-B1 like"/>
    <property type="match status" value="1"/>
</dbReference>
<dbReference type="Proteomes" id="UP000002875">
    <property type="component" value="Chromosome"/>
</dbReference>
<feature type="domain" description="Deacetylase PdaC" evidence="2">
    <location>
        <begin position="59"/>
        <end position="166"/>
    </location>
</feature>
<evidence type="ECO:0008006" key="5">
    <source>
        <dbReference type="Google" id="ProtNLM"/>
    </source>
</evidence>
<dbReference type="Pfam" id="PF13739">
    <property type="entry name" value="PdaC"/>
    <property type="match status" value="1"/>
</dbReference>
<evidence type="ECO:0000313" key="3">
    <source>
        <dbReference type="EMBL" id="AFK04461.1"/>
    </source>
</evidence>
<dbReference type="Gene3D" id="3.90.640.20">
    <property type="entry name" value="Heat-shock cognate protein, ATPase"/>
    <property type="match status" value="1"/>
</dbReference>
<evidence type="ECO:0000313" key="4">
    <source>
        <dbReference type="Proteomes" id="UP000002875"/>
    </source>
</evidence>
<reference evidence="3 4" key="1">
    <citation type="submission" date="2011-07" db="EMBL/GenBank/DDBJ databases">
        <title>The complete genome of chromosome of Emticicia oligotrophica DSM 17448.</title>
        <authorList>
            <consortium name="US DOE Joint Genome Institute (JGI-PGF)"/>
            <person name="Lucas S."/>
            <person name="Han J."/>
            <person name="Lapidus A."/>
            <person name="Bruce D."/>
            <person name="Goodwin L."/>
            <person name="Pitluck S."/>
            <person name="Peters L."/>
            <person name="Kyrpides N."/>
            <person name="Mavromatis K."/>
            <person name="Ivanova N."/>
            <person name="Ovchinnikova G."/>
            <person name="Teshima H."/>
            <person name="Detter J.C."/>
            <person name="Tapia R."/>
            <person name="Han C."/>
            <person name="Land M."/>
            <person name="Hauser L."/>
            <person name="Markowitz V."/>
            <person name="Cheng J.-F."/>
            <person name="Hugenholtz P."/>
            <person name="Woyke T."/>
            <person name="Wu D."/>
            <person name="Tindall B."/>
            <person name="Pomrenke H."/>
            <person name="Brambilla E."/>
            <person name="Klenk H.-P."/>
            <person name="Eisen J.A."/>
        </authorList>
    </citation>
    <scope>NUCLEOTIDE SEQUENCE [LARGE SCALE GENOMIC DNA]</scope>
    <source>
        <strain evidence="3 4">DSM 17448</strain>
    </source>
</reference>
<gene>
    <name evidence="3" type="ordered locus">Emtol_3332</name>
</gene>
<protein>
    <recommendedName>
        <fullName evidence="5">DUF3298 and DUF4163 domain-containing protein</fullName>
    </recommendedName>
</protein>
<organism evidence="3 4">
    <name type="scientific">Emticicia oligotrophica (strain DSM 17448 / CIP 109782 / MTCC 6937 / GPTSA100-15)</name>
    <dbReference type="NCBI Taxonomy" id="929562"/>
    <lineage>
        <taxon>Bacteria</taxon>
        <taxon>Pseudomonadati</taxon>
        <taxon>Bacteroidota</taxon>
        <taxon>Cytophagia</taxon>
        <taxon>Cytophagales</taxon>
        <taxon>Leadbetterellaceae</taxon>
        <taxon>Emticicia</taxon>
    </lineage>
</organism>
<dbReference type="Pfam" id="PF11738">
    <property type="entry name" value="DUF3298"/>
    <property type="match status" value="1"/>
</dbReference>
<accession>A0ABM5N4V8</accession>
<sequence length="276" mass="31192">MKKLTLLFISFVCILTLNSCQKKNENQNNEISASEIKVDSITFKIETPKKVSKEGDTLFASFKVKFPKFIGGDASIIGKINGQIEQMVKDQVYSLEDSVQTQKVGTIEEIAQSFIKEYKTYNEENADIPLGVGWEYEGSGDTLLISSKVISIYYSVYSFLGGAHGNFYTTYMNFNAQTGDLLKLTDIVSDTTALKKIAELKFEKTQKAFAKDNDFEYNKEDYFWGSPFFLPKNIAITKSGLSFLYNPYEAAAYAIGAIYFELTWQELGTLVKKEIR</sequence>
<feature type="domain" description="DUF3298" evidence="1">
    <location>
        <begin position="187"/>
        <end position="264"/>
    </location>
</feature>